<sequence>MISSFSWTDTFFQLLAALPNTLLLFILSISIGCIMALGIVWMRMSRNRLLSGFARGYIFVFRGTPLLIQMFLLFYGLGQFRFLHDTPAWWVLSSRFATAVLALALCTAGYSAEIFRGGLLAVPSREIEAGRAIGMSGFLLLRRIVAPIALRQALPAYSTEIVLMVKSTSLASLVAVAEITGVAAKIAHTYYSSIGVFLLAGAFYLVINFIIIRIVGLLEYRLSPHLRLMPARAQTPRTIVG</sequence>
<dbReference type="Gene3D" id="1.10.3720.10">
    <property type="entry name" value="MetI-like"/>
    <property type="match status" value="1"/>
</dbReference>
<dbReference type="InterPro" id="IPR035906">
    <property type="entry name" value="MetI-like_sf"/>
</dbReference>
<keyword evidence="5" id="KW-0997">Cell inner membrane</keyword>
<organism evidence="11 12">
    <name type="scientific">Labrys monachus</name>
    <dbReference type="NCBI Taxonomy" id="217067"/>
    <lineage>
        <taxon>Bacteria</taxon>
        <taxon>Pseudomonadati</taxon>
        <taxon>Pseudomonadota</taxon>
        <taxon>Alphaproteobacteria</taxon>
        <taxon>Hyphomicrobiales</taxon>
        <taxon>Xanthobacteraceae</taxon>
        <taxon>Labrys</taxon>
    </lineage>
</organism>
<feature type="domain" description="ABC transmembrane type-1" evidence="10">
    <location>
        <begin position="18"/>
        <end position="215"/>
    </location>
</feature>
<keyword evidence="6 9" id="KW-0812">Transmembrane</keyword>
<dbReference type="InterPro" id="IPR043429">
    <property type="entry name" value="ArtM/GltK/GlnP/TcyL/YhdX-like"/>
</dbReference>
<evidence type="ECO:0000259" key="10">
    <source>
        <dbReference type="PROSITE" id="PS50928"/>
    </source>
</evidence>
<evidence type="ECO:0000256" key="8">
    <source>
        <dbReference type="ARBA" id="ARBA00023136"/>
    </source>
</evidence>
<dbReference type="EMBL" id="JAUSVK010000001">
    <property type="protein sequence ID" value="MDQ0395358.1"/>
    <property type="molecule type" value="Genomic_DNA"/>
</dbReference>
<evidence type="ECO:0000256" key="7">
    <source>
        <dbReference type="ARBA" id="ARBA00022989"/>
    </source>
</evidence>
<evidence type="ECO:0000256" key="6">
    <source>
        <dbReference type="ARBA" id="ARBA00022692"/>
    </source>
</evidence>
<dbReference type="Pfam" id="PF00528">
    <property type="entry name" value="BPD_transp_1"/>
    <property type="match status" value="1"/>
</dbReference>
<dbReference type="InterPro" id="IPR000515">
    <property type="entry name" value="MetI-like"/>
</dbReference>
<dbReference type="PANTHER" id="PTHR30614:SF10">
    <property type="entry name" value="ARGININE ABC TRANSPORTER PERMEASE PROTEIN ARTM"/>
    <property type="match status" value="1"/>
</dbReference>
<feature type="transmembrane region" description="Helical" evidence="9">
    <location>
        <begin position="89"/>
        <end position="111"/>
    </location>
</feature>
<dbReference type="CDD" id="cd06261">
    <property type="entry name" value="TM_PBP2"/>
    <property type="match status" value="1"/>
</dbReference>
<dbReference type="RefSeq" id="WP_307433975.1">
    <property type="nucleotide sequence ID" value="NZ_JAUSVK010000001.1"/>
</dbReference>
<keyword evidence="3 9" id="KW-0813">Transport</keyword>
<evidence type="ECO:0000256" key="4">
    <source>
        <dbReference type="ARBA" id="ARBA00022475"/>
    </source>
</evidence>
<comment type="similarity">
    <text evidence="2">Belongs to the binding-protein-dependent transport system permease family. HisMQ subfamily.</text>
</comment>
<proteinExistence type="inferred from homology"/>
<evidence type="ECO:0000256" key="9">
    <source>
        <dbReference type="RuleBase" id="RU363032"/>
    </source>
</evidence>
<feature type="transmembrane region" description="Helical" evidence="9">
    <location>
        <begin position="196"/>
        <end position="218"/>
    </location>
</feature>
<accession>A0ABU0FMP5</accession>
<keyword evidence="8 9" id="KW-0472">Membrane</keyword>
<dbReference type="Proteomes" id="UP001237448">
    <property type="component" value="Unassembled WGS sequence"/>
</dbReference>
<evidence type="ECO:0000256" key="2">
    <source>
        <dbReference type="ARBA" id="ARBA00010072"/>
    </source>
</evidence>
<dbReference type="InterPro" id="IPR010065">
    <property type="entry name" value="AA_ABC_transptr_permease_3TM"/>
</dbReference>
<name>A0ABU0FMP5_9HYPH</name>
<protein>
    <submittedName>
        <fullName evidence="11">Octopine/nopaline transport system permease protein</fullName>
    </submittedName>
</protein>
<comment type="caution">
    <text evidence="11">The sequence shown here is derived from an EMBL/GenBank/DDBJ whole genome shotgun (WGS) entry which is preliminary data.</text>
</comment>
<comment type="subcellular location">
    <subcellularLocation>
        <location evidence="1">Cell inner membrane</location>
        <topology evidence="1">Multi-pass membrane protein</topology>
    </subcellularLocation>
    <subcellularLocation>
        <location evidence="9">Cell membrane</location>
        <topology evidence="9">Multi-pass membrane protein</topology>
    </subcellularLocation>
</comment>
<evidence type="ECO:0000313" key="11">
    <source>
        <dbReference type="EMBL" id="MDQ0395358.1"/>
    </source>
</evidence>
<feature type="transmembrane region" description="Helical" evidence="9">
    <location>
        <begin position="56"/>
        <end position="77"/>
    </location>
</feature>
<dbReference type="PROSITE" id="PS50928">
    <property type="entry name" value="ABC_TM1"/>
    <property type="match status" value="1"/>
</dbReference>
<evidence type="ECO:0000256" key="3">
    <source>
        <dbReference type="ARBA" id="ARBA00022448"/>
    </source>
</evidence>
<evidence type="ECO:0000256" key="1">
    <source>
        <dbReference type="ARBA" id="ARBA00004429"/>
    </source>
</evidence>
<feature type="transmembrane region" description="Helical" evidence="9">
    <location>
        <begin position="22"/>
        <end position="44"/>
    </location>
</feature>
<reference evidence="11 12" key="1">
    <citation type="submission" date="2023-07" db="EMBL/GenBank/DDBJ databases">
        <title>Genomic Encyclopedia of Type Strains, Phase IV (KMG-IV): sequencing the most valuable type-strain genomes for metagenomic binning, comparative biology and taxonomic classification.</title>
        <authorList>
            <person name="Goeker M."/>
        </authorList>
    </citation>
    <scope>NUCLEOTIDE SEQUENCE [LARGE SCALE GENOMIC DNA]</scope>
    <source>
        <strain evidence="11 12">DSM 5896</strain>
    </source>
</reference>
<evidence type="ECO:0000256" key="5">
    <source>
        <dbReference type="ARBA" id="ARBA00022519"/>
    </source>
</evidence>
<dbReference type="SUPFAM" id="SSF161098">
    <property type="entry name" value="MetI-like"/>
    <property type="match status" value="1"/>
</dbReference>
<keyword evidence="4" id="KW-1003">Cell membrane</keyword>
<dbReference type="PANTHER" id="PTHR30614">
    <property type="entry name" value="MEMBRANE COMPONENT OF AMINO ACID ABC TRANSPORTER"/>
    <property type="match status" value="1"/>
</dbReference>
<keyword evidence="7 9" id="KW-1133">Transmembrane helix</keyword>
<dbReference type="NCBIfam" id="TIGR01726">
    <property type="entry name" value="HEQRo_perm_3TM"/>
    <property type="match status" value="1"/>
</dbReference>
<keyword evidence="12" id="KW-1185">Reference proteome</keyword>
<evidence type="ECO:0000313" key="12">
    <source>
        <dbReference type="Proteomes" id="UP001237448"/>
    </source>
</evidence>
<gene>
    <name evidence="11" type="ORF">J3R73_005150</name>
</gene>